<comment type="pathway">
    <text evidence="7">Bacterial outer membrane biogenesis; LPS lipid A biosynthesis.</text>
</comment>
<dbReference type="STRING" id="1770053.SAMN05216551_10332"/>
<dbReference type="GO" id="GO:0016020">
    <property type="term" value="C:membrane"/>
    <property type="evidence" value="ECO:0007669"/>
    <property type="project" value="GOC"/>
</dbReference>
<evidence type="ECO:0000313" key="10">
    <source>
        <dbReference type="EMBL" id="SDV47466.1"/>
    </source>
</evidence>
<evidence type="ECO:0000256" key="6">
    <source>
        <dbReference type="ARBA" id="ARBA00023315"/>
    </source>
</evidence>
<accession>A0A1H2PMV3</accession>
<dbReference type="OrthoDB" id="9784739at2"/>
<keyword evidence="5 7" id="KW-0443">Lipid metabolism</keyword>
<evidence type="ECO:0000256" key="8">
    <source>
        <dbReference type="SAM" id="Coils"/>
    </source>
</evidence>
<dbReference type="PANTHER" id="PTHR43378">
    <property type="entry name" value="UDP-3-O-ACYLGLUCOSAMINE N-ACYLTRANSFERASE"/>
    <property type="match status" value="1"/>
</dbReference>
<evidence type="ECO:0000256" key="2">
    <source>
        <dbReference type="ARBA" id="ARBA00022556"/>
    </source>
</evidence>
<dbReference type="GO" id="GO:0103118">
    <property type="term" value="F:UDP-3-O-[(3R)-3-hydroxyacyl]-glucosamine N-acyltransferase activity"/>
    <property type="evidence" value="ECO:0007669"/>
    <property type="project" value="UniProtKB-EC"/>
</dbReference>
<evidence type="ECO:0000259" key="9">
    <source>
        <dbReference type="Pfam" id="PF04613"/>
    </source>
</evidence>
<feature type="coiled-coil region" evidence="8">
    <location>
        <begin position="331"/>
        <end position="358"/>
    </location>
</feature>
<keyword evidence="3 7" id="KW-0808">Transferase</keyword>
<keyword evidence="11" id="KW-1185">Reference proteome</keyword>
<evidence type="ECO:0000256" key="5">
    <source>
        <dbReference type="ARBA" id="ARBA00023098"/>
    </source>
</evidence>
<dbReference type="InterPro" id="IPR018357">
    <property type="entry name" value="Hexapep_transf_CS"/>
</dbReference>
<comment type="catalytic activity">
    <reaction evidence="7">
        <text>a UDP-3-O-[(3R)-3-hydroxyacyl]-alpha-D-glucosamine + a (3R)-hydroxyacyl-[ACP] = a UDP-2-N,3-O-bis[(3R)-3-hydroxyacyl]-alpha-D-glucosamine + holo-[ACP] + H(+)</text>
        <dbReference type="Rhea" id="RHEA:53836"/>
        <dbReference type="Rhea" id="RHEA-COMP:9685"/>
        <dbReference type="Rhea" id="RHEA-COMP:9945"/>
        <dbReference type="ChEBI" id="CHEBI:15378"/>
        <dbReference type="ChEBI" id="CHEBI:64479"/>
        <dbReference type="ChEBI" id="CHEBI:78827"/>
        <dbReference type="ChEBI" id="CHEBI:137740"/>
        <dbReference type="ChEBI" id="CHEBI:137748"/>
        <dbReference type="EC" id="2.3.1.191"/>
    </reaction>
</comment>
<dbReference type="NCBIfam" id="NF002060">
    <property type="entry name" value="PRK00892.1"/>
    <property type="match status" value="1"/>
</dbReference>
<dbReference type="Pfam" id="PF04613">
    <property type="entry name" value="LpxD"/>
    <property type="match status" value="1"/>
</dbReference>
<dbReference type="NCBIfam" id="TIGR01853">
    <property type="entry name" value="lipid_A_lpxD"/>
    <property type="match status" value="1"/>
</dbReference>
<name>A0A1H2PMV3_9BURK</name>
<dbReference type="InterPro" id="IPR020573">
    <property type="entry name" value="UDP_GlcNAc_AcTrfase_non-rep"/>
</dbReference>
<dbReference type="AlphaFoldDB" id="A0A1H2PMV3"/>
<keyword evidence="6 7" id="KW-0012">Acyltransferase</keyword>
<dbReference type="UniPathway" id="UPA00973"/>
<dbReference type="Pfam" id="PF14602">
    <property type="entry name" value="Hexapep_2"/>
    <property type="match status" value="1"/>
</dbReference>
<evidence type="ECO:0000256" key="7">
    <source>
        <dbReference type="HAMAP-Rule" id="MF_00523"/>
    </source>
</evidence>
<feature type="domain" description="UDP-3-O-[3-hydroxymyristoyl] glucosamine N-acyltransferase non-repeat region" evidence="9">
    <location>
        <begin position="22"/>
        <end position="93"/>
    </location>
</feature>
<dbReference type="EMBL" id="FNLO01000003">
    <property type="protein sequence ID" value="SDV47466.1"/>
    <property type="molecule type" value="Genomic_DNA"/>
</dbReference>
<evidence type="ECO:0000256" key="4">
    <source>
        <dbReference type="ARBA" id="ARBA00022737"/>
    </source>
</evidence>
<dbReference type="InterPro" id="IPR011004">
    <property type="entry name" value="Trimer_LpxA-like_sf"/>
</dbReference>
<dbReference type="GO" id="GO:0016410">
    <property type="term" value="F:N-acyltransferase activity"/>
    <property type="evidence" value="ECO:0007669"/>
    <property type="project" value="InterPro"/>
</dbReference>
<evidence type="ECO:0000256" key="1">
    <source>
        <dbReference type="ARBA" id="ARBA00022516"/>
    </source>
</evidence>
<dbReference type="Gene3D" id="3.40.1390.10">
    <property type="entry name" value="MurE/MurF, N-terminal domain"/>
    <property type="match status" value="1"/>
</dbReference>
<dbReference type="SUPFAM" id="SSF51161">
    <property type="entry name" value="Trimeric LpxA-like enzymes"/>
    <property type="match status" value="1"/>
</dbReference>
<gene>
    <name evidence="7" type="primary">lpxD</name>
    <name evidence="10" type="ORF">SAMN05216551_10332</name>
</gene>
<dbReference type="HAMAP" id="MF_00523">
    <property type="entry name" value="LpxD"/>
    <property type="match status" value="1"/>
</dbReference>
<dbReference type="PROSITE" id="PS00101">
    <property type="entry name" value="HEXAPEP_TRANSFERASES"/>
    <property type="match status" value="2"/>
</dbReference>
<dbReference type="RefSeq" id="WP_091906093.1">
    <property type="nucleotide sequence ID" value="NZ_FNLO01000003.1"/>
</dbReference>
<keyword evidence="4 7" id="KW-0677">Repeat</keyword>
<reference evidence="11" key="1">
    <citation type="submission" date="2016-09" db="EMBL/GenBank/DDBJ databases">
        <authorList>
            <person name="Varghese N."/>
            <person name="Submissions S."/>
        </authorList>
    </citation>
    <scope>NUCLEOTIDE SEQUENCE [LARGE SCALE GENOMIC DNA]</scope>
    <source>
        <strain evidence="11">JS23</strain>
    </source>
</reference>
<comment type="subunit">
    <text evidence="7">Homotrimer.</text>
</comment>
<comment type="similarity">
    <text evidence="7">Belongs to the transferase hexapeptide repeat family. LpxD subfamily.</text>
</comment>
<feature type="active site" description="Proton acceptor" evidence="7">
    <location>
        <position position="254"/>
    </location>
</feature>
<keyword evidence="1 7" id="KW-0444">Lipid biosynthesis</keyword>
<evidence type="ECO:0000256" key="3">
    <source>
        <dbReference type="ARBA" id="ARBA00022679"/>
    </source>
</evidence>
<evidence type="ECO:0000313" key="11">
    <source>
        <dbReference type="Proteomes" id="UP000243719"/>
    </source>
</evidence>
<dbReference type="CDD" id="cd03352">
    <property type="entry name" value="LbH_LpxD"/>
    <property type="match status" value="1"/>
</dbReference>
<sequence>MGVKLALIAELVGGRVVGDAEREVASLAPLDRAGPDHIAFLANPKYLHQLADSSAGAVLIRQQDLDTLGGASAGRSWIVTDNPYAGFARVAQHFVAAAEPRPRAGVDPRALVEMGATVDETASIGPFAIVEAGASIGARARVGAHAFVGRGAVIGEDVLIHPRATIHHGCRVGARTIIHSGAVIGADGFGFAPDFSSDSDPEATGQWVKIPQVGGVTLGQDVEIGANTTIDRGAMADTVVEDDVKIDNLVQIAHNCRIGAHTVIAACAGIAGSSVIGRHCMIGGAVGIAGHVTLGDRVVVTAKSGVSKSLRGPGVYTSAFPAIANADWNRNAAVMRNLDTMRQRLKQLEATVADLSGK</sequence>
<protein>
    <recommendedName>
        <fullName evidence="7">UDP-3-O-acylglucosamine N-acyltransferase</fullName>
        <ecNumber evidence="7">2.3.1.191</ecNumber>
    </recommendedName>
</protein>
<dbReference type="PANTHER" id="PTHR43378:SF2">
    <property type="entry name" value="UDP-3-O-ACYLGLUCOSAMINE N-ACYLTRANSFERASE 1, MITOCHONDRIAL-RELATED"/>
    <property type="match status" value="1"/>
</dbReference>
<keyword evidence="8" id="KW-0175">Coiled coil</keyword>
<dbReference type="Proteomes" id="UP000243719">
    <property type="component" value="Unassembled WGS sequence"/>
</dbReference>
<organism evidence="10 11">
    <name type="scientific">Chitinasiproducens palmae</name>
    <dbReference type="NCBI Taxonomy" id="1770053"/>
    <lineage>
        <taxon>Bacteria</taxon>
        <taxon>Pseudomonadati</taxon>
        <taxon>Pseudomonadota</taxon>
        <taxon>Betaproteobacteria</taxon>
        <taxon>Burkholderiales</taxon>
        <taxon>Burkholderiaceae</taxon>
        <taxon>Chitinasiproducens</taxon>
    </lineage>
</organism>
<proteinExistence type="inferred from homology"/>
<dbReference type="Gene3D" id="1.20.5.170">
    <property type="match status" value="1"/>
</dbReference>
<keyword evidence="2 7" id="KW-0441">Lipid A biosynthesis</keyword>
<dbReference type="Gene3D" id="2.160.10.10">
    <property type="entry name" value="Hexapeptide repeat proteins"/>
    <property type="match status" value="1"/>
</dbReference>
<dbReference type="InterPro" id="IPR007691">
    <property type="entry name" value="LpxD"/>
</dbReference>
<dbReference type="EC" id="2.3.1.191" evidence="7"/>
<dbReference type="Pfam" id="PF00132">
    <property type="entry name" value="Hexapep"/>
    <property type="match status" value="2"/>
</dbReference>
<dbReference type="InterPro" id="IPR001451">
    <property type="entry name" value="Hexapep"/>
</dbReference>
<dbReference type="GO" id="GO:0009245">
    <property type="term" value="P:lipid A biosynthetic process"/>
    <property type="evidence" value="ECO:0007669"/>
    <property type="project" value="UniProtKB-UniRule"/>
</dbReference>
<comment type="function">
    <text evidence="7">Catalyzes the N-acylation of UDP-3-O-acylglucosamine using 3-hydroxyacyl-ACP as the acyl donor. Is involved in the biosynthesis of lipid A, a phosphorylated glycolipid that anchors the lipopolysaccharide to the outer membrane of the cell.</text>
</comment>